<organism evidence="3 4">
    <name type="scientific">Geobacillus thermodenitrificans (strain NG80-2)</name>
    <dbReference type="NCBI Taxonomy" id="420246"/>
    <lineage>
        <taxon>Bacteria</taxon>
        <taxon>Bacillati</taxon>
        <taxon>Bacillota</taxon>
        <taxon>Bacilli</taxon>
        <taxon>Bacillales</taxon>
        <taxon>Anoxybacillaceae</taxon>
        <taxon>Geobacillus</taxon>
    </lineage>
</organism>
<name>A4IMM5_GEOTN</name>
<keyword evidence="2" id="KW-0812">Transmembrane</keyword>
<dbReference type="KEGG" id="gtn:GTNG_1207"/>
<dbReference type="eggNOG" id="COG1963">
    <property type="taxonomic scope" value="Bacteria"/>
</dbReference>
<dbReference type="AlphaFoldDB" id="A4IMM5"/>
<dbReference type="PANTHER" id="PTHR31446">
    <property type="entry name" value="ACID PHOSPHATASE/VANADIUM-DEPENDENT HALOPEROXIDASE-RELATED PROTEIN"/>
    <property type="match status" value="1"/>
</dbReference>
<evidence type="ECO:0000256" key="1">
    <source>
        <dbReference type="SAM" id="Coils"/>
    </source>
</evidence>
<reference evidence="3 4" key="1">
    <citation type="journal article" date="2007" name="Proc. Natl. Acad. Sci. U.S.A.">
        <title>Genome and proteome of long-chain alkane degrading Geobacillus thermodenitrificans NG80-2 isolated from a deep-subsurface oil reservoir.</title>
        <authorList>
            <person name="Feng L."/>
            <person name="Wang W."/>
            <person name="Cheng J."/>
            <person name="Ren Y."/>
            <person name="Zhao G."/>
            <person name="Gao C."/>
            <person name="Tang Y."/>
            <person name="Liu X."/>
            <person name="Han W."/>
            <person name="Peng X."/>
            <person name="Liu R."/>
            <person name="Wang L."/>
        </authorList>
    </citation>
    <scope>NUCLEOTIDE SEQUENCE [LARGE SCALE GENOMIC DNA]</scope>
    <source>
        <strain evidence="3 4">NG80-2</strain>
    </source>
</reference>
<evidence type="ECO:0000313" key="3">
    <source>
        <dbReference type="EMBL" id="ABO66579.1"/>
    </source>
</evidence>
<keyword evidence="1" id="KW-0175">Coiled coil</keyword>
<feature type="transmembrane region" description="Helical" evidence="2">
    <location>
        <begin position="182"/>
        <end position="200"/>
    </location>
</feature>
<dbReference type="Pfam" id="PF02681">
    <property type="entry name" value="DUF212"/>
    <property type="match status" value="1"/>
</dbReference>
<evidence type="ECO:0000256" key="2">
    <source>
        <dbReference type="SAM" id="Phobius"/>
    </source>
</evidence>
<protein>
    <submittedName>
        <fullName evidence="3">Uncharacterized protein</fullName>
    </submittedName>
</protein>
<keyword evidence="2" id="KW-1133">Transmembrane helix</keyword>
<feature type="coiled-coil region" evidence="1">
    <location>
        <begin position="131"/>
        <end position="158"/>
    </location>
</feature>
<accession>A4IMM5</accession>
<dbReference type="HOGENOM" id="CLU_073969_1_0_9"/>
<dbReference type="EMBL" id="CP000557">
    <property type="protein sequence ID" value="ABO66579.1"/>
    <property type="molecule type" value="Genomic_DNA"/>
</dbReference>
<sequence>MAKALRIDARRLRAAVFAAVFRHRFHLHSDSMAASGENISKARSAKEGRTMNKGLKTALATIALAQFLKIPIKQLETGRWDWRLFFETGGMPSSHSAGVSALATFIALERGVRTIDFALAALFGLIVMYDAQGVRRQAGELALRLNELAEEVKKLEDDPKQDVYKKRQQQLRARLGHQPIEVVGGAFLGIMTGAVSHWLCRRRRRGRE</sequence>
<dbReference type="InterPro" id="IPR003832">
    <property type="entry name" value="DUF212"/>
</dbReference>
<dbReference type="PANTHER" id="PTHR31446:SF29">
    <property type="entry name" value="ACID PHOSPHATASE_VANADIUM-DEPENDENT HALOPEROXIDASE-RELATED PROTEIN"/>
    <property type="match status" value="1"/>
</dbReference>
<keyword evidence="2" id="KW-0472">Membrane</keyword>
<proteinExistence type="predicted"/>
<evidence type="ECO:0000313" key="4">
    <source>
        <dbReference type="Proteomes" id="UP000001578"/>
    </source>
</evidence>
<gene>
    <name evidence="3" type="ordered locus">GTNG_1207</name>
</gene>
<dbReference type="Proteomes" id="UP000001578">
    <property type="component" value="Chromosome"/>
</dbReference>